<dbReference type="PANTHER" id="PTHR14237">
    <property type="entry name" value="MOLYBDOPTERIN COFACTOR SULFURASE MOSC"/>
    <property type="match status" value="1"/>
</dbReference>
<proteinExistence type="predicted"/>
<gene>
    <name evidence="3" type="ORF">BQ4739_LOCUS17153</name>
</gene>
<keyword evidence="4" id="KW-1185">Reference proteome</keyword>
<dbReference type="InterPro" id="IPR000192">
    <property type="entry name" value="Aminotrans_V_dom"/>
</dbReference>
<dbReference type="Gene3D" id="3.40.640.10">
    <property type="entry name" value="Type I PLP-dependent aspartate aminotransferase-like (Major domain)"/>
    <property type="match status" value="1"/>
</dbReference>
<dbReference type="InterPro" id="IPR015424">
    <property type="entry name" value="PyrdxlP-dep_Trfase"/>
</dbReference>
<evidence type="ECO:0000259" key="2">
    <source>
        <dbReference type="Pfam" id="PF00266"/>
    </source>
</evidence>
<organism evidence="3 4">
    <name type="scientific">Tetradesmus obliquus</name>
    <name type="common">Green alga</name>
    <name type="synonym">Acutodesmus obliquus</name>
    <dbReference type="NCBI Taxonomy" id="3088"/>
    <lineage>
        <taxon>Eukaryota</taxon>
        <taxon>Viridiplantae</taxon>
        <taxon>Chlorophyta</taxon>
        <taxon>core chlorophytes</taxon>
        <taxon>Chlorophyceae</taxon>
        <taxon>CS clade</taxon>
        <taxon>Sphaeropleales</taxon>
        <taxon>Scenedesmaceae</taxon>
        <taxon>Tetradesmus</taxon>
    </lineage>
</organism>
<dbReference type="PANTHER" id="PTHR14237:SF80">
    <property type="entry name" value="MOLYBDENUM COFACTOR SULFURASE"/>
    <property type="match status" value="1"/>
</dbReference>
<protein>
    <recommendedName>
        <fullName evidence="2">Aminotransferase class V domain-containing protein</fullName>
    </recommendedName>
</protein>
<dbReference type="SUPFAM" id="SSF53383">
    <property type="entry name" value="PLP-dependent transferases"/>
    <property type="match status" value="1"/>
</dbReference>
<accession>A0A383WHU1</accession>
<evidence type="ECO:0000313" key="3">
    <source>
        <dbReference type="EMBL" id="SZX76782.1"/>
    </source>
</evidence>
<feature type="region of interest" description="Disordered" evidence="1">
    <location>
        <begin position="113"/>
        <end position="133"/>
    </location>
</feature>
<dbReference type="EMBL" id="FNXT01001266">
    <property type="protein sequence ID" value="SZX76782.1"/>
    <property type="molecule type" value="Genomic_DNA"/>
</dbReference>
<dbReference type="STRING" id="3088.A0A383WHU1"/>
<dbReference type="AlphaFoldDB" id="A0A383WHU1"/>
<evidence type="ECO:0000256" key="1">
    <source>
        <dbReference type="SAM" id="MobiDB-lite"/>
    </source>
</evidence>
<feature type="domain" description="Aminotransferase class V" evidence="2">
    <location>
        <begin position="135"/>
        <end position="426"/>
    </location>
</feature>
<dbReference type="InterPro" id="IPR015422">
    <property type="entry name" value="PyrdxlP-dep_Trfase_small"/>
</dbReference>
<sequence length="473" mass="51301">MDLQEYVVVWTRSATEALKMVGEWFPWSPAHDWQPPRGTPSGGVTNSSVGHVSKCGGKLHFKQADRDDSSHFMYTRANHKSVLGIGAYAQDKGALLSCVDEAGIEEWLNEPPSDHDGHIYPSKHNSSSSSSSNNVTYSLVAFPAKDNYEGVLYPLEWVDRIHAKSSKHHRWLVMLDAAAFLPTHALNLSHTPADFVSLSFYKVFGYPTGLGALIARKESAILLHKVYFGGGAVDDATAQDVWRILSPPPAGLQDGTVNFLGIAELQFGFELLLQKLGGMQAIHDHVSSLQAWTYVQLSALRHSSGQQLLQIFGKHATPARQSCLFQFLVHAPNGSVVPAEEVELAAAAAGIHLRTGCHCNPGQCLLDLGIEPQEERAAALAHNATRGFITVLRHKRGSKLEPVQLPIGSVRASLGALSTFEDVYALVQFMQDTYIDKDPPAALYGELHGAGGAAGSQASNMTVQEYWNSKCGA</sequence>
<dbReference type="Pfam" id="PF00266">
    <property type="entry name" value="Aminotran_5"/>
    <property type="match status" value="1"/>
</dbReference>
<dbReference type="Gene3D" id="3.90.1150.10">
    <property type="entry name" value="Aspartate Aminotransferase, domain 1"/>
    <property type="match status" value="1"/>
</dbReference>
<dbReference type="InterPro" id="IPR015421">
    <property type="entry name" value="PyrdxlP-dep_Trfase_major"/>
</dbReference>
<dbReference type="Proteomes" id="UP000256970">
    <property type="component" value="Unassembled WGS sequence"/>
</dbReference>
<evidence type="ECO:0000313" key="4">
    <source>
        <dbReference type="Proteomes" id="UP000256970"/>
    </source>
</evidence>
<reference evidence="3 4" key="1">
    <citation type="submission" date="2016-10" db="EMBL/GenBank/DDBJ databases">
        <authorList>
            <person name="Cai Z."/>
        </authorList>
    </citation>
    <scope>NUCLEOTIDE SEQUENCE [LARGE SCALE GENOMIC DNA]</scope>
</reference>
<name>A0A383WHU1_TETOB</name>